<keyword evidence="3" id="KW-1185">Reference proteome</keyword>
<dbReference type="AlphaFoldDB" id="A0A8S1NTH7"/>
<dbReference type="Proteomes" id="UP000692954">
    <property type="component" value="Unassembled WGS sequence"/>
</dbReference>
<accession>A0A8S1NTH7</accession>
<feature type="region of interest" description="Disordered" evidence="1">
    <location>
        <begin position="209"/>
        <end position="229"/>
    </location>
</feature>
<organism evidence="2 3">
    <name type="scientific">Paramecium sonneborni</name>
    <dbReference type="NCBI Taxonomy" id="65129"/>
    <lineage>
        <taxon>Eukaryota</taxon>
        <taxon>Sar</taxon>
        <taxon>Alveolata</taxon>
        <taxon>Ciliophora</taxon>
        <taxon>Intramacronucleata</taxon>
        <taxon>Oligohymenophorea</taxon>
        <taxon>Peniculida</taxon>
        <taxon>Parameciidae</taxon>
        <taxon>Paramecium</taxon>
    </lineage>
</organism>
<evidence type="ECO:0000313" key="2">
    <source>
        <dbReference type="EMBL" id="CAD8095582.1"/>
    </source>
</evidence>
<gene>
    <name evidence="2" type="ORF">PSON_ATCC_30995.1.T0640265</name>
</gene>
<comment type="caution">
    <text evidence="2">The sequence shown here is derived from an EMBL/GenBank/DDBJ whole genome shotgun (WGS) entry which is preliminary data.</text>
</comment>
<name>A0A8S1NTH7_9CILI</name>
<proteinExistence type="predicted"/>
<evidence type="ECO:0008006" key="4">
    <source>
        <dbReference type="Google" id="ProtNLM"/>
    </source>
</evidence>
<evidence type="ECO:0000256" key="1">
    <source>
        <dbReference type="SAM" id="MobiDB-lite"/>
    </source>
</evidence>
<sequence>MLIRIMNRTQQCQNKFLWIKMQNKKETFANLLKLFFVVPGQLCKNDEFNRLIIAYLMQKELNLKTNALATIFPKLSQNLQSVQLICFKFNLSKKSLPLQIRRISSEFYILSDGEVILEQICKNSTQIFGPILILTPVVFYGVQNLLKNQPYDNSAICITQKVTFYKFTYQSFLQLGDHYSKQALFSAERTCRRAPKIQTLQLIYNTMEQDEQNKQNPQKQRTIKSSGKHQGKFRKPITHIIQNQITFSNPVFSDLDAEKFKQIKRFKFSISNKLILKSNILHIIFRQNLQFAIKNYFKHNLQLRTTLNIEIPSMLDSIKKGKCKMLKFLHQQKKTQQIKNPCIPIQQLHKSHLKKSRF</sequence>
<evidence type="ECO:0000313" key="3">
    <source>
        <dbReference type="Proteomes" id="UP000692954"/>
    </source>
</evidence>
<reference evidence="2" key="1">
    <citation type="submission" date="2021-01" db="EMBL/GenBank/DDBJ databases">
        <authorList>
            <consortium name="Genoscope - CEA"/>
            <person name="William W."/>
        </authorList>
    </citation>
    <scope>NUCLEOTIDE SEQUENCE</scope>
</reference>
<dbReference type="EMBL" id="CAJJDN010000064">
    <property type="protein sequence ID" value="CAD8095582.1"/>
    <property type="molecule type" value="Genomic_DNA"/>
</dbReference>
<feature type="compositionally biased region" description="Polar residues" evidence="1">
    <location>
        <begin position="214"/>
        <end position="225"/>
    </location>
</feature>
<protein>
    <recommendedName>
        <fullName evidence="4">Cyclic nucleotide-binding domain-containing protein</fullName>
    </recommendedName>
</protein>